<gene>
    <name evidence="1" type="ORF">LCGC14_1321800</name>
</gene>
<organism evidence="1">
    <name type="scientific">marine sediment metagenome</name>
    <dbReference type="NCBI Taxonomy" id="412755"/>
    <lineage>
        <taxon>unclassified sequences</taxon>
        <taxon>metagenomes</taxon>
        <taxon>ecological metagenomes</taxon>
    </lineage>
</organism>
<evidence type="ECO:0008006" key="2">
    <source>
        <dbReference type="Google" id="ProtNLM"/>
    </source>
</evidence>
<dbReference type="AlphaFoldDB" id="A0A0F9KJ93"/>
<sequence>MDLDWVVCPHCGNVQEEDCDNDSFICNECDEIFHYEKGNDK</sequence>
<proteinExistence type="predicted"/>
<protein>
    <recommendedName>
        <fullName evidence="2">TFIIB-type domain-containing protein</fullName>
    </recommendedName>
</protein>
<name>A0A0F9KJ93_9ZZZZ</name>
<reference evidence="1" key="1">
    <citation type="journal article" date="2015" name="Nature">
        <title>Complex archaea that bridge the gap between prokaryotes and eukaryotes.</title>
        <authorList>
            <person name="Spang A."/>
            <person name="Saw J.H."/>
            <person name="Jorgensen S.L."/>
            <person name="Zaremba-Niedzwiedzka K."/>
            <person name="Martijn J."/>
            <person name="Lind A.E."/>
            <person name="van Eijk R."/>
            <person name="Schleper C."/>
            <person name="Guy L."/>
            <person name="Ettema T.J."/>
        </authorList>
    </citation>
    <scope>NUCLEOTIDE SEQUENCE</scope>
</reference>
<accession>A0A0F9KJ93</accession>
<evidence type="ECO:0000313" key="1">
    <source>
        <dbReference type="EMBL" id="KKM82214.1"/>
    </source>
</evidence>
<dbReference type="EMBL" id="LAZR01007897">
    <property type="protein sequence ID" value="KKM82214.1"/>
    <property type="molecule type" value="Genomic_DNA"/>
</dbReference>
<comment type="caution">
    <text evidence="1">The sequence shown here is derived from an EMBL/GenBank/DDBJ whole genome shotgun (WGS) entry which is preliminary data.</text>
</comment>